<keyword evidence="4" id="KW-1003">Cell membrane</keyword>
<evidence type="ECO:0000313" key="9">
    <source>
        <dbReference type="EMBL" id="ORM66606.1"/>
    </source>
</evidence>
<dbReference type="PANTHER" id="PTHR30472">
    <property type="entry name" value="FERRIC ENTEROBACTIN TRANSPORT SYSTEM PERMEASE PROTEIN"/>
    <property type="match status" value="1"/>
</dbReference>
<feature type="transmembrane region" description="Helical" evidence="8">
    <location>
        <begin position="315"/>
        <end position="335"/>
    </location>
</feature>
<dbReference type="GO" id="GO:0005886">
    <property type="term" value="C:plasma membrane"/>
    <property type="evidence" value="ECO:0007669"/>
    <property type="project" value="UniProtKB-SubCell"/>
</dbReference>
<dbReference type="Proteomes" id="UP000193558">
    <property type="component" value="Unassembled WGS sequence"/>
</dbReference>
<comment type="subcellular location">
    <subcellularLocation>
        <location evidence="1">Cell membrane</location>
        <topology evidence="1">Multi-pass membrane protein</topology>
    </subcellularLocation>
</comment>
<feature type="transmembrane region" description="Helical" evidence="8">
    <location>
        <begin position="187"/>
        <end position="217"/>
    </location>
</feature>
<comment type="similarity">
    <text evidence="2">Belongs to the binding-protein-dependent transport system permease family. FecCD subfamily.</text>
</comment>
<gene>
    <name evidence="9" type="ORF">HA51_23545</name>
</gene>
<dbReference type="RefSeq" id="WP_084937640.1">
    <property type="nucleotide sequence ID" value="NZ_MLFR01000037.1"/>
</dbReference>
<proteinExistence type="inferred from homology"/>
<protein>
    <submittedName>
        <fullName evidence="9">ABC transporter permease</fullName>
    </submittedName>
</protein>
<evidence type="ECO:0000256" key="5">
    <source>
        <dbReference type="ARBA" id="ARBA00022692"/>
    </source>
</evidence>
<keyword evidence="6 8" id="KW-1133">Transmembrane helix</keyword>
<comment type="caution">
    <text evidence="9">The sequence shown here is derived from an EMBL/GenBank/DDBJ whole genome shotgun (WGS) entry which is preliminary data.</text>
</comment>
<dbReference type="Gene3D" id="1.10.3470.10">
    <property type="entry name" value="ABC transporter involved in vitamin B12 uptake, BtuC"/>
    <property type="match status" value="1"/>
</dbReference>
<feature type="transmembrane region" description="Helical" evidence="8">
    <location>
        <begin position="124"/>
        <end position="144"/>
    </location>
</feature>
<dbReference type="OrthoDB" id="9055647at2"/>
<keyword evidence="5 8" id="KW-0812">Transmembrane</keyword>
<evidence type="ECO:0000256" key="3">
    <source>
        <dbReference type="ARBA" id="ARBA00022448"/>
    </source>
</evidence>
<evidence type="ECO:0000313" key="10">
    <source>
        <dbReference type="Proteomes" id="UP000193558"/>
    </source>
</evidence>
<dbReference type="SUPFAM" id="SSF81345">
    <property type="entry name" value="ABC transporter involved in vitamin B12 uptake, BtuC"/>
    <property type="match status" value="1"/>
</dbReference>
<dbReference type="GO" id="GO:0033214">
    <property type="term" value="P:siderophore-iron import into cell"/>
    <property type="evidence" value="ECO:0007669"/>
    <property type="project" value="TreeGrafter"/>
</dbReference>
<dbReference type="AlphaFoldDB" id="A0A1X1CQA3"/>
<feature type="transmembrane region" description="Helical" evidence="8">
    <location>
        <begin position="71"/>
        <end position="88"/>
    </location>
</feature>
<feature type="transmembrane region" description="Helical" evidence="8">
    <location>
        <begin position="100"/>
        <end position="118"/>
    </location>
</feature>
<evidence type="ECO:0000256" key="6">
    <source>
        <dbReference type="ARBA" id="ARBA00022989"/>
    </source>
</evidence>
<reference evidence="9 10" key="1">
    <citation type="journal article" date="2017" name="Antonie Van Leeuwenhoek">
        <title>Phylogenomic resolution of the bacterial genus Pantoea and its relationship with Erwinia and Tatumella.</title>
        <authorList>
            <person name="Palmer M."/>
            <person name="Steenkamp E.T."/>
            <person name="Coetzee M.P."/>
            <person name="Chan W.Y."/>
            <person name="van Zyl E."/>
            <person name="De Maayer P."/>
            <person name="Coutinho T.A."/>
            <person name="Blom J."/>
            <person name="Smits T.H."/>
            <person name="Duffy B."/>
            <person name="Venter S.N."/>
        </authorList>
    </citation>
    <scope>NUCLEOTIDE SEQUENCE [LARGE SCALE GENOMIC DNA]</scope>
    <source>
        <strain evidence="9 10">LMG 26275</strain>
    </source>
</reference>
<feature type="transmembrane region" description="Helical" evidence="8">
    <location>
        <begin position="246"/>
        <end position="273"/>
    </location>
</feature>
<evidence type="ECO:0000256" key="7">
    <source>
        <dbReference type="ARBA" id="ARBA00023136"/>
    </source>
</evidence>
<dbReference type="CDD" id="cd06550">
    <property type="entry name" value="TM_ABC_iron-siderophores_like"/>
    <property type="match status" value="1"/>
</dbReference>
<feature type="transmembrane region" description="Helical" evidence="8">
    <location>
        <begin position="285"/>
        <end position="303"/>
    </location>
</feature>
<accession>A0A1X1CQA3</accession>
<sequence>MRTANFIRVALIFMAGLLSLPVMMVFSASIGDMPISLTDTTRAITNGLGITHYDLPPVEAGIVWQYRMSRALMAACSGGGLAICGLVLQSLLRNPLAEPYLLGISAGASTGAVVVMLLGVGSSVVSVGGGAFTGACLAFAFILLLSRGMGGNTGRIILAGIAGTQLFNALTSYIVSTAANAEQSRGVMFWLLGSLSGVRWADAILCSVVILAGLLVIMRYARTLDTFSFGSEVSATLGTQVTAVRIVLLLITALITAVIVSSIGAVGFVGLVIPHVTRMLAGHRHLVTLPIAFLAGCHFMIIADLISRTLIAHQVLPVGVVTALIGAPAFAFILYQRGVPQR</sequence>
<dbReference type="InterPro" id="IPR037294">
    <property type="entry name" value="ABC_BtuC-like"/>
</dbReference>
<dbReference type="GO" id="GO:0022857">
    <property type="term" value="F:transmembrane transporter activity"/>
    <property type="evidence" value="ECO:0007669"/>
    <property type="project" value="InterPro"/>
</dbReference>
<dbReference type="Pfam" id="PF01032">
    <property type="entry name" value="FecCD"/>
    <property type="match status" value="1"/>
</dbReference>
<keyword evidence="7 8" id="KW-0472">Membrane</keyword>
<dbReference type="PANTHER" id="PTHR30472:SF67">
    <property type="entry name" value="PERMEASE OF ABC TRANSPORTER-RELATED"/>
    <property type="match status" value="1"/>
</dbReference>
<feature type="transmembrane region" description="Helical" evidence="8">
    <location>
        <begin position="156"/>
        <end position="175"/>
    </location>
</feature>
<keyword evidence="3" id="KW-0813">Transport</keyword>
<dbReference type="EMBL" id="MLFR01000037">
    <property type="protein sequence ID" value="ORM66606.1"/>
    <property type="molecule type" value="Genomic_DNA"/>
</dbReference>
<organism evidence="9 10">
    <name type="scientific">Pantoea rwandensis</name>
    <dbReference type="NCBI Taxonomy" id="1076550"/>
    <lineage>
        <taxon>Bacteria</taxon>
        <taxon>Pseudomonadati</taxon>
        <taxon>Pseudomonadota</taxon>
        <taxon>Gammaproteobacteria</taxon>
        <taxon>Enterobacterales</taxon>
        <taxon>Erwiniaceae</taxon>
        <taxon>Pantoea</taxon>
    </lineage>
</organism>
<evidence type="ECO:0000256" key="2">
    <source>
        <dbReference type="ARBA" id="ARBA00007935"/>
    </source>
</evidence>
<evidence type="ECO:0000256" key="8">
    <source>
        <dbReference type="SAM" id="Phobius"/>
    </source>
</evidence>
<evidence type="ECO:0000256" key="1">
    <source>
        <dbReference type="ARBA" id="ARBA00004651"/>
    </source>
</evidence>
<dbReference type="InterPro" id="IPR000522">
    <property type="entry name" value="ABC_transptr_permease_BtuC"/>
</dbReference>
<evidence type="ECO:0000256" key="4">
    <source>
        <dbReference type="ARBA" id="ARBA00022475"/>
    </source>
</evidence>
<name>A0A1X1CQA3_9GAMM</name>